<proteinExistence type="predicted"/>
<dbReference type="InterPro" id="IPR006311">
    <property type="entry name" value="TAT_signal"/>
</dbReference>
<dbReference type="PANTHER" id="PTHR30222">
    <property type="entry name" value="SPERMIDINE/PUTRESCINE-BINDING PERIPLASMIC PROTEIN"/>
    <property type="match status" value="1"/>
</dbReference>
<dbReference type="Gene3D" id="3.40.190.10">
    <property type="entry name" value="Periplasmic binding protein-like II"/>
    <property type="match status" value="2"/>
</dbReference>
<comment type="caution">
    <text evidence="5">The sequence shown here is derived from an EMBL/GenBank/DDBJ whole genome shotgun (WGS) entry which is preliminary data.</text>
</comment>
<dbReference type="RefSeq" id="WP_128441418.1">
    <property type="nucleotide sequence ID" value="NZ_SBIP01000001.1"/>
</dbReference>
<dbReference type="CDD" id="cd13590">
    <property type="entry name" value="PBP2_PotD_PotF_like"/>
    <property type="match status" value="1"/>
</dbReference>
<dbReference type="PROSITE" id="PS51318">
    <property type="entry name" value="TAT"/>
    <property type="match status" value="1"/>
</dbReference>
<comment type="subcellular location">
    <subcellularLocation>
        <location evidence="1">Periplasm</location>
    </subcellularLocation>
</comment>
<keyword evidence="2" id="KW-0813">Transport</keyword>
<dbReference type="EMBL" id="SBIP01000001">
    <property type="protein sequence ID" value="RWX81519.1"/>
    <property type="molecule type" value="Genomic_DNA"/>
</dbReference>
<dbReference type="Proteomes" id="UP000287687">
    <property type="component" value="Unassembled WGS sequence"/>
</dbReference>
<organism evidence="5 6">
    <name type="scientific">Neorhizobium lilium</name>
    <dbReference type="NCBI Taxonomy" id="2503024"/>
    <lineage>
        <taxon>Bacteria</taxon>
        <taxon>Pseudomonadati</taxon>
        <taxon>Pseudomonadota</taxon>
        <taxon>Alphaproteobacteria</taxon>
        <taxon>Hyphomicrobiales</taxon>
        <taxon>Rhizobiaceae</taxon>
        <taxon>Rhizobium/Agrobacterium group</taxon>
        <taxon>Neorhizobium</taxon>
    </lineage>
</organism>
<protein>
    <submittedName>
        <fullName evidence="5">Spermidine/putrescine ABC transporter substrate-binding protein</fullName>
    </submittedName>
</protein>
<name>A0A3S3SB49_9HYPH</name>
<keyword evidence="4" id="KW-0574">Periplasm</keyword>
<dbReference type="InterPro" id="IPR001188">
    <property type="entry name" value="Sperm_putr-bd"/>
</dbReference>
<evidence type="ECO:0000313" key="6">
    <source>
        <dbReference type="Proteomes" id="UP000287687"/>
    </source>
</evidence>
<evidence type="ECO:0000256" key="1">
    <source>
        <dbReference type="ARBA" id="ARBA00004418"/>
    </source>
</evidence>
<evidence type="ECO:0000256" key="4">
    <source>
        <dbReference type="ARBA" id="ARBA00022764"/>
    </source>
</evidence>
<sequence length="386" mass="42110">MTKWYRENASITAENLADEWMRLKRGSVTRRHFLGVTGLSLATAVLARQPGIFSSPAYAQDLGTTMSLATWPNYHDPATFEAFTAATGVAVEVNVFGSNEEMLAKLQAGGTGWDLFVPTNYTISTYVKLGLIDPLDMSKLPAFSQASQSPRFTSEGAVDGTTYALPKNWGTTGMAVNTSKIKTKITSWKDFFEVAMTEADGRVLVHDYQLTTIGSALVSLGYSFNSIKPEELAKAEELLIRVKPHLYGINSDYQPGMRATDAWMTMCWTNDGAQLNRDMPEIAYILGSDGGEIWTDFYAIPKSAANKPAGYALLDYLMKPESAVKEHIANGAPTTDSRVMALLPADVTSNKIVYPDEASLTKLEFGAAVTLTDPARAELMARFKSA</sequence>
<dbReference type="AlphaFoldDB" id="A0A3S3SB49"/>
<dbReference type="PRINTS" id="PR00909">
    <property type="entry name" value="SPERMDNBNDNG"/>
</dbReference>
<evidence type="ECO:0000256" key="3">
    <source>
        <dbReference type="ARBA" id="ARBA00022729"/>
    </source>
</evidence>
<dbReference type="GO" id="GO:0019808">
    <property type="term" value="F:polyamine binding"/>
    <property type="evidence" value="ECO:0007669"/>
    <property type="project" value="InterPro"/>
</dbReference>
<keyword evidence="6" id="KW-1185">Reference proteome</keyword>
<evidence type="ECO:0000313" key="5">
    <source>
        <dbReference type="EMBL" id="RWX81519.1"/>
    </source>
</evidence>
<dbReference type="GO" id="GO:0042597">
    <property type="term" value="C:periplasmic space"/>
    <property type="evidence" value="ECO:0007669"/>
    <property type="project" value="UniProtKB-SubCell"/>
</dbReference>
<evidence type="ECO:0000256" key="2">
    <source>
        <dbReference type="ARBA" id="ARBA00022448"/>
    </source>
</evidence>
<dbReference type="InterPro" id="IPR006059">
    <property type="entry name" value="SBP"/>
</dbReference>
<keyword evidence="3" id="KW-0732">Signal</keyword>
<dbReference type="GO" id="GO:0015846">
    <property type="term" value="P:polyamine transport"/>
    <property type="evidence" value="ECO:0007669"/>
    <property type="project" value="InterPro"/>
</dbReference>
<dbReference type="PANTHER" id="PTHR30222:SF17">
    <property type="entry name" value="SPERMIDINE_PUTRESCINE-BINDING PERIPLASMIC PROTEIN"/>
    <property type="match status" value="1"/>
</dbReference>
<dbReference type="Pfam" id="PF13416">
    <property type="entry name" value="SBP_bac_8"/>
    <property type="match status" value="1"/>
</dbReference>
<dbReference type="SUPFAM" id="SSF53850">
    <property type="entry name" value="Periplasmic binding protein-like II"/>
    <property type="match status" value="1"/>
</dbReference>
<gene>
    <name evidence="5" type="ORF">EPK99_04345</name>
</gene>
<reference evidence="5 6" key="1">
    <citation type="submission" date="2019-01" db="EMBL/GenBank/DDBJ databases">
        <title>The draft genome of Rhizobium sp. 24NR.</title>
        <authorList>
            <person name="Liu L."/>
            <person name="Liang L."/>
            <person name="Shi S."/>
            <person name="Xu L."/>
            <person name="Wang X."/>
            <person name="Li L."/>
            <person name="Zhang X."/>
        </authorList>
    </citation>
    <scope>NUCLEOTIDE SEQUENCE [LARGE SCALE GENOMIC DNA]</scope>
    <source>
        <strain evidence="5 6">24NR</strain>
    </source>
</reference>
<dbReference type="OrthoDB" id="9769319at2"/>
<accession>A0A3S3SB49</accession>